<name>A0AAV9UC45_9PEZI</name>
<feature type="domain" description="F-box" evidence="1">
    <location>
        <begin position="25"/>
        <end position="61"/>
    </location>
</feature>
<protein>
    <recommendedName>
        <fullName evidence="1">F-box domain-containing protein</fullName>
    </recommendedName>
</protein>
<organism evidence="2 3">
    <name type="scientific">Orbilia brochopaga</name>
    <dbReference type="NCBI Taxonomy" id="3140254"/>
    <lineage>
        <taxon>Eukaryota</taxon>
        <taxon>Fungi</taxon>
        <taxon>Dikarya</taxon>
        <taxon>Ascomycota</taxon>
        <taxon>Pezizomycotina</taxon>
        <taxon>Orbiliomycetes</taxon>
        <taxon>Orbiliales</taxon>
        <taxon>Orbiliaceae</taxon>
        <taxon>Orbilia</taxon>
    </lineage>
</organism>
<accession>A0AAV9UC45</accession>
<dbReference type="Proteomes" id="UP001375240">
    <property type="component" value="Unassembled WGS sequence"/>
</dbReference>
<dbReference type="AlphaFoldDB" id="A0AAV9UC45"/>
<dbReference type="EMBL" id="JAVHNQ010000009">
    <property type="protein sequence ID" value="KAK6338612.1"/>
    <property type="molecule type" value="Genomic_DNA"/>
</dbReference>
<gene>
    <name evidence="2" type="ORF">TWF696_009424</name>
</gene>
<evidence type="ECO:0000259" key="1">
    <source>
        <dbReference type="Pfam" id="PF00646"/>
    </source>
</evidence>
<sequence length="328" mass="36036">MAMQNMDPEPSNVNGRRPSPVFTIPEVITLILTHVPPVELLASSRRVCRTWKAAVDTSPVLRWRTWTNNPAATIPSSIRDAQLCVNSNSCTFELNPLALHFVQRIWRQHMSVVRKARPYPTASARIGRIGNDQLAPMATATASSPDACTCTAAPQPSRNLLRPADRTKNIWIYAGGGSGGGVDMDILKYHYNHAGSCVSIDALVNTLLEGHRRAERVSANLSVFDIPGDEEEEEEEANYYSLIIHAFAEPRDGTDTTIKDTEIRIKLQLFEPFSIAGVSEGTEILSRHVRYVGGSGRGIMTADPWKDLKHALGTGAHQMPFNGPPFLA</sequence>
<dbReference type="InterPro" id="IPR001810">
    <property type="entry name" value="F-box_dom"/>
</dbReference>
<reference evidence="2 3" key="1">
    <citation type="submission" date="2019-10" db="EMBL/GenBank/DDBJ databases">
        <authorList>
            <person name="Palmer J.M."/>
        </authorList>
    </citation>
    <scope>NUCLEOTIDE SEQUENCE [LARGE SCALE GENOMIC DNA]</scope>
    <source>
        <strain evidence="2 3">TWF696</strain>
    </source>
</reference>
<comment type="caution">
    <text evidence="2">The sequence shown here is derived from an EMBL/GenBank/DDBJ whole genome shotgun (WGS) entry which is preliminary data.</text>
</comment>
<dbReference type="Pfam" id="PF00646">
    <property type="entry name" value="F-box"/>
    <property type="match status" value="1"/>
</dbReference>
<dbReference type="InterPro" id="IPR036047">
    <property type="entry name" value="F-box-like_dom_sf"/>
</dbReference>
<evidence type="ECO:0000313" key="2">
    <source>
        <dbReference type="EMBL" id="KAK6338612.1"/>
    </source>
</evidence>
<dbReference type="Gene3D" id="1.20.1280.50">
    <property type="match status" value="1"/>
</dbReference>
<evidence type="ECO:0000313" key="3">
    <source>
        <dbReference type="Proteomes" id="UP001375240"/>
    </source>
</evidence>
<dbReference type="SUPFAM" id="SSF81383">
    <property type="entry name" value="F-box domain"/>
    <property type="match status" value="1"/>
</dbReference>
<keyword evidence="3" id="KW-1185">Reference proteome</keyword>
<proteinExistence type="predicted"/>